<evidence type="ECO:0000256" key="3">
    <source>
        <dbReference type="ARBA" id="ARBA00022729"/>
    </source>
</evidence>
<proteinExistence type="inferred from homology"/>
<dbReference type="InterPro" id="IPR001638">
    <property type="entry name" value="Solute-binding_3/MltF_N"/>
</dbReference>
<dbReference type="AlphaFoldDB" id="A0A2N5NAS1"/>
<evidence type="ECO:0000259" key="5">
    <source>
        <dbReference type="SMART" id="SM00062"/>
    </source>
</evidence>
<feature type="domain" description="Solute-binding protein family 3/N-terminal" evidence="5">
    <location>
        <begin position="51"/>
        <end position="273"/>
    </location>
</feature>
<protein>
    <submittedName>
        <fullName evidence="6">Amino acid ABC transporter, amino acid-binding/permease protein</fullName>
    </submittedName>
</protein>
<evidence type="ECO:0000313" key="7">
    <source>
        <dbReference type="Proteomes" id="UP000234789"/>
    </source>
</evidence>
<dbReference type="GO" id="GO:0030313">
    <property type="term" value="C:cell envelope"/>
    <property type="evidence" value="ECO:0007669"/>
    <property type="project" value="UniProtKB-SubCell"/>
</dbReference>
<comment type="subcellular location">
    <subcellularLocation>
        <location evidence="1">Cell envelope</location>
    </subcellularLocation>
</comment>
<evidence type="ECO:0000256" key="4">
    <source>
        <dbReference type="RuleBase" id="RU003744"/>
    </source>
</evidence>
<dbReference type="PANTHER" id="PTHR35936:SF17">
    <property type="entry name" value="ARGININE-BINDING EXTRACELLULAR PROTEIN ARTP"/>
    <property type="match status" value="1"/>
</dbReference>
<dbReference type="SMART" id="SM00062">
    <property type="entry name" value="PBPb"/>
    <property type="match status" value="1"/>
</dbReference>
<dbReference type="PANTHER" id="PTHR35936">
    <property type="entry name" value="MEMBRANE-BOUND LYTIC MUREIN TRANSGLYCOSYLASE F"/>
    <property type="match status" value="1"/>
</dbReference>
<dbReference type="Proteomes" id="UP000234789">
    <property type="component" value="Unassembled WGS sequence"/>
</dbReference>
<dbReference type="PROSITE" id="PS01039">
    <property type="entry name" value="SBP_BACTERIAL_3"/>
    <property type="match status" value="1"/>
</dbReference>
<reference evidence="6 7" key="1">
    <citation type="submission" date="2017-05" db="EMBL/GenBank/DDBJ databases">
        <title>Functional genome analysis of Paenibacillus pasadenensis strain R16: insights on endophytic life style and antifungal activity.</title>
        <authorList>
            <person name="Passera A."/>
            <person name="Marcolungo L."/>
            <person name="Casati P."/>
            <person name="Brasca M."/>
            <person name="Quaglino F."/>
            <person name="Delledonne M."/>
        </authorList>
    </citation>
    <scope>NUCLEOTIDE SEQUENCE [LARGE SCALE GENOMIC DNA]</scope>
    <source>
        <strain evidence="6 7">R16</strain>
    </source>
</reference>
<gene>
    <name evidence="6" type="ORF">B8V81_1628</name>
</gene>
<dbReference type="Gene3D" id="3.40.190.10">
    <property type="entry name" value="Periplasmic binding protein-like II"/>
    <property type="match status" value="2"/>
</dbReference>
<dbReference type="EMBL" id="NFEZ01000003">
    <property type="protein sequence ID" value="PLT47404.1"/>
    <property type="molecule type" value="Genomic_DNA"/>
</dbReference>
<dbReference type="Pfam" id="PF00497">
    <property type="entry name" value="SBP_bac_3"/>
    <property type="match status" value="1"/>
</dbReference>
<evidence type="ECO:0000313" key="6">
    <source>
        <dbReference type="EMBL" id="PLT47404.1"/>
    </source>
</evidence>
<dbReference type="InterPro" id="IPR018313">
    <property type="entry name" value="SBP_3_CS"/>
</dbReference>
<accession>A0A2N5NAS1</accession>
<evidence type="ECO:0000256" key="2">
    <source>
        <dbReference type="ARBA" id="ARBA00010333"/>
    </source>
</evidence>
<comment type="caution">
    <text evidence="6">The sequence shown here is derived from an EMBL/GenBank/DDBJ whole genome shotgun (WGS) entry which is preliminary data.</text>
</comment>
<comment type="similarity">
    <text evidence="2 4">Belongs to the bacterial solute-binding protein 3 family.</text>
</comment>
<keyword evidence="7" id="KW-1185">Reference proteome</keyword>
<evidence type="ECO:0000256" key="1">
    <source>
        <dbReference type="ARBA" id="ARBA00004196"/>
    </source>
</evidence>
<sequence>MKKVWTVTIAAALLLTACGQKTTNEGGAGATASPAPTAEASAAPGGLQMDKLVLGTSADYAPYEFHKKIDGKDQIVGFDIEIAKEIAKDLGAELEISDSDFDGLLLALNGGKVDLVISGMTPTEERKQNVDFSKIYYKAEQGVIVKKGEEGSYGSLDDLKGKKIGVQKGSIQEGIAKEVEGAKLTSLAKIPELILELTSGRVDALIVEKPVADQYVKTQDSIALADVKIEQSEEEAGSAIAIKKGNQELLDAVNKTIDRLQASGDIDRFVVEANELVGE</sequence>
<keyword evidence="3" id="KW-0732">Signal</keyword>
<dbReference type="CDD" id="cd13620">
    <property type="entry name" value="PBP2_GltS"/>
    <property type="match status" value="1"/>
</dbReference>
<dbReference type="SUPFAM" id="SSF53850">
    <property type="entry name" value="Periplasmic binding protein-like II"/>
    <property type="match status" value="1"/>
</dbReference>
<dbReference type="PROSITE" id="PS51257">
    <property type="entry name" value="PROKAR_LIPOPROTEIN"/>
    <property type="match status" value="1"/>
</dbReference>
<name>A0A2N5NAS1_9BACL</name>
<dbReference type="RefSeq" id="WP_028600753.1">
    <property type="nucleotide sequence ID" value="NZ_BIMM01000119.1"/>
</dbReference>
<organism evidence="6 7">
    <name type="scientific">Paenibacillus pasadenensis</name>
    <dbReference type="NCBI Taxonomy" id="217090"/>
    <lineage>
        <taxon>Bacteria</taxon>
        <taxon>Bacillati</taxon>
        <taxon>Bacillota</taxon>
        <taxon>Bacilli</taxon>
        <taxon>Bacillales</taxon>
        <taxon>Paenibacillaceae</taxon>
        <taxon>Paenibacillus</taxon>
    </lineage>
</organism>